<feature type="domain" description="Histidine kinase" evidence="5">
    <location>
        <begin position="193"/>
        <end position="408"/>
    </location>
</feature>
<feature type="transmembrane region" description="Helical" evidence="4">
    <location>
        <begin position="138"/>
        <end position="162"/>
    </location>
</feature>
<organism evidence="6 7">
    <name type="scientific">Larkinella bovis</name>
    <dbReference type="NCBI Taxonomy" id="683041"/>
    <lineage>
        <taxon>Bacteria</taxon>
        <taxon>Pseudomonadati</taxon>
        <taxon>Bacteroidota</taxon>
        <taxon>Cytophagia</taxon>
        <taxon>Cytophagales</taxon>
        <taxon>Spirosomataceae</taxon>
        <taxon>Larkinella</taxon>
    </lineage>
</organism>
<name>A0ABW0IIQ1_9BACT</name>
<reference evidence="7" key="1">
    <citation type="journal article" date="2019" name="Int. J. Syst. Evol. Microbiol.">
        <title>The Global Catalogue of Microorganisms (GCM) 10K type strain sequencing project: providing services to taxonomists for standard genome sequencing and annotation.</title>
        <authorList>
            <consortium name="The Broad Institute Genomics Platform"/>
            <consortium name="The Broad Institute Genome Sequencing Center for Infectious Disease"/>
            <person name="Wu L."/>
            <person name="Ma J."/>
        </authorList>
    </citation>
    <scope>NUCLEOTIDE SEQUENCE [LARGE SCALE GENOMIC DNA]</scope>
    <source>
        <strain evidence="7">CCUG 55250</strain>
    </source>
</reference>
<dbReference type="PROSITE" id="PS50109">
    <property type="entry name" value="HIS_KIN"/>
    <property type="match status" value="1"/>
</dbReference>
<evidence type="ECO:0000313" key="6">
    <source>
        <dbReference type="EMBL" id="MFC5412445.1"/>
    </source>
</evidence>
<evidence type="ECO:0000256" key="3">
    <source>
        <dbReference type="ARBA" id="ARBA00022553"/>
    </source>
</evidence>
<dbReference type="Pfam" id="PF00512">
    <property type="entry name" value="HisKA"/>
    <property type="match status" value="1"/>
</dbReference>
<evidence type="ECO:0000256" key="4">
    <source>
        <dbReference type="SAM" id="Phobius"/>
    </source>
</evidence>
<dbReference type="InterPro" id="IPR004358">
    <property type="entry name" value="Sig_transdc_His_kin-like_C"/>
</dbReference>
<keyword evidence="3" id="KW-0597">Phosphoprotein</keyword>
<keyword evidence="4" id="KW-0812">Transmembrane</keyword>
<dbReference type="PRINTS" id="PR00344">
    <property type="entry name" value="BCTRLSENSOR"/>
</dbReference>
<dbReference type="InterPro" id="IPR003661">
    <property type="entry name" value="HisK_dim/P_dom"/>
</dbReference>
<dbReference type="CDD" id="cd00082">
    <property type="entry name" value="HisKA"/>
    <property type="match status" value="1"/>
</dbReference>
<comment type="catalytic activity">
    <reaction evidence="1">
        <text>ATP + protein L-histidine = ADP + protein N-phospho-L-histidine.</text>
        <dbReference type="EC" id="2.7.13.3"/>
    </reaction>
</comment>
<keyword evidence="4" id="KW-0472">Membrane</keyword>
<comment type="caution">
    <text evidence="6">The sequence shown here is derived from an EMBL/GenBank/DDBJ whole genome shotgun (WGS) entry which is preliminary data.</text>
</comment>
<feature type="transmembrane region" description="Helical" evidence="4">
    <location>
        <begin position="81"/>
        <end position="100"/>
    </location>
</feature>
<dbReference type="InterPro" id="IPR036890">
    <property type="entry name" value="HATPase_C_sf"/>
</dbReference>
<dbReference type="InterPro" id="IPR005467">
    <property type="entry name" value="His_kinase_dom"/>
</dbReference>
<dbReference type="SMART" id="SM00387">
    <property type="entry name" value="HATPase_c"/>
    <property type="match status" value="1"/>
</dbReference>
<dbReference type="Proteomes" id="UP001596106">
    <property type="component" value="Unassembled WGS sequence"/>
</dbReference>
<keyword evidence="7" id="KW-1185">Reference proteome</keyword>
<dbReference type="Pfam" id="PF02518">
    <property type="entry name" value="HATPase_c"/>
    <property type="match status" value="1"/>
</dbReference>
<evidence type="ECO:0000256" key="2">
    <source>
        <dbReference type="ARBA" id="ARBA00012438"/>
    </source>
</evidence>
<dbReference type="InterPro" id="IPR003594">
    <property type="entry name" value="HATPase_dom"/>
</dbReference>
<accession>A0ABW0IIQ1</accession>
<evidence type="ECO:0000259" key="5">
    <source>
        <dbReference type="PROSITE" id="PS50109"/>
    </source>
</evidence>
<keyword evidence="6" id="KW-0418">Kinase</keyword>
<dbReference type="PANTHER" id="PTHR43547">
    <property type="entry name" value="TWO-COMPONENT HISTIDINE KINASE"/>
    <property type="match status" value="1"/>
</dbReference>
<dbReference type="EC" id="2.7.13.3" evidence="2"/>
<dbReference type="PANTHER" id="PTHR43547:SF2">
    <property type="entry name" value="HYBRID SIGNAL TRANSDUCTION HISTIDINE KINASE C"/>
    <property type="match status" value="1"/>
</dbReference>
<protein>
    <recommendedName>
        <fullName evidence="2">histidine kinase</fullName>
        <ecNumber evidence="2">2.7.13.3</ecNumber>
    </recommendedName>
</protein>
<keyword evidence="6" id="KW-0808">Transferase</keyword>
<keyword evidence="4" id="KW-1133">Transmembrane helix</keyword>
<dbReference type="SMART" id="SM00388">
    <property type="entry name" value="HisKA"/>
    <property type="match status" value="1"/>
</dbReference>
<dbReference type="GO" id="GO:0016301">
    <property type="term" value="F:kinase activity"/>
    <property type="evidence" value="ECO:0007669"/>
    <property type="project" value="UniProtKB-KW"/>
</dbReference>
<gene>
    <name evidence="6" type="ORF">ACFPMF_24180</name>
</gene>
<feature type="transmembrane region" description="Helical" evidence="4">
    <location>
        <begin position="32"/>
        <end position="49"/>
    </location>
</feature>
<evidence type="ECO:0000256" key="1">
    <source>
        <dbReference type="ARBA" id="ARBA00000085"/>
    </source>
</evidence>
<evidence type="ECO:0000313" key="7">
    <source>
        <dbReference type="Proteomes" id="UP001596106"/>
    </source>
</evidence>
<dbReference type="EMBL" id="JBHSMA010000012">
    <property type="protein sequence ID" value="MFC5412445.1"/>
    <property type="molecule type" value="Genomic_DNA"/>
</dbReference>
<feature type="transmembrane region" description="Helical" evidence="4">
    <location>
        <begin position="5"/>
        <end position="26"/>
    </location>
</feature>
<proteinExistence type="predicted"/>
<dbReference type="SUPFAM" id="SSF55874">
    <property type="entry name" value="ATPase domain of HSP90 chaperone/DNA topoisomerase II/histidine kinase"/>
    <property type="match status" value="1"/>
</dbReference>
<dbReference type="RefSeq" id="WP_379849958.1">
    <property type="nucleotide sequence ID" value="NZ_JBHSMA010000012.1"/>
</dbReference>
<sequence length="408" mass="45791">MESRVFNSVCVVGILAMVYNIAFNYSIGLREASFISLVLFIVFTFLYYLSRIKNKFYISITAGGVLISLLLGVNYFFNGGIVGSTLLLLLLVYFLLSIVAPTRQYRFWFLFNLIIVFSLLTVEYFYPQSVISGYSSRLNHILDVASTYIVAVILIYLTAYFFRKAYKAERRLVEEKSMVLKQLNAEQNRLFSIISHDLRSPLASVQQYLEVILETELDPEQKRKTESDLLVVVNHTQDMLTNLLSWSATQMNGMNVRLVRIPMASLLKPIVEIYKPLAAKKGVQIDFSVDPALTVIADSNMLQLIVRNLIGNAIKFTASGGVVSVVVRVSNQQGLIIVQDNGIGILAADQEDLFSLKSRSTFGTNQEKGVGLGLFLCKEYAEVQQGRLWFESEHGVGTSFYLALPLAV</sequence>
<feature type="transmembrane region" description="Helical" evidence="4">
    <location>
        <begin position="56"/>
        <end position="75"/>
    </location>
</feature>
<dbReference type="Gene3D" id="1.10.287.130">
    <property type="match status" value="1"/>
</dbReference>
<dbReference type="InterPro" id="IPR036097">
    <property type="entry name" value="HisK_dim/P_sf"/>
</dbReference>
<dbReference type="Gene3D" id="3.30.565.10">
    <property type="entry name" value="Histidine kinase-like ATPase, C-terminal domain"/>
    <property type="match status" value="1"/>
</dbReference>
<dbReference type="SUPFAM" id="SSF47384">
    <property type="entry name" value="Homodimeric domain of signal transducing histidine kinase"/>
    <property type="match status" value="1"/>
</dbReference>
<dbReference type="CDD" id="cd00075">
    <property type="entry name" value="HATPase"/>
    <property type="match status" value="1"/>
</dbReference>
<feature type="transmembrane region" description="Helical" evidence="4">
    <location>
        <begin position="107"/>
        <end position="126"/>
    </location>
</feature>